<keyword evidence="2" id="KW-1185">Reference proteome</keyword>
<evidence type="ECO:0000313" key="3">
    <source>
        <dbReference type="WBParaSite" id="ASIM_0000249601-mRNA-1"/>
    </source>
</evidence>
<sequence>MRLITSISSWNLFFKEPELSKMKTKSSGLASTAHRAETGNYFPPDIVSLEGTIDQAGGSLSRDFDLR</sequence>
<protein>
    <submittedName>
        <fullName evidence="1 3">Uncharacterized protein</fullName>
    </submittedName>
</protein>
<organism evidence="3">
    <name type="scientific">Anisakis simplex</name>
    <name type="common">Herring worm</name>
    <dbReference type="NCBI Taxonomy" id="6269"/>
    <lineage>
        <taxon>Eukaryota</taxon>
        <taxon>Metazoa</taxon>
        <taxon>Ecdysozoa</taxon>
        <taxon>Nematoda</taxon>
        <taxon>Chromadorea</taxon>
        <taxon>Rhabditida</taxon>
        <taxon>Spirurina</taxon>
        <taxon>Ascaridomorpha</taxon>
        <taxon>Ascaridoidea</taxon>
        <taxon>Anisakidae</taxon>
        <taxon>Anisakis</taxon>
        <taxon>Anisakis simplex complex</taxon>
    </lineage>
</organism>
<dbReference type="EMBL" id="UYRR01003107">
    <property type="protein sequence ID" value="VDK19886.1"/>
    <property type="molecule type" value="Genomic_DNA"/>
</dbReference>
<accession>A0A0M3J4M4</accession>
<dbReference type="WBParaSite" id="ASIM_0000249601-mRNA-1">
    <property type="protein sequence ID" value="ASIM_0000249601-mRNA-1"/>
    <property type="gene ID" value="ASIM_0000249601"/>
</dbReference>
<evidence type="ECO:0000313" key="2">
    <source>
        <dbReference type="Proteomes" id="UP000267096"/>
    </source>
</evidence>
<reference evidence="1 2" key="2">
    <citation type="submission" date="2018-11" db="EMBL/GenBank/DDBJ databases">
        <authorList>
            <consortium name="Pathogen Informatics"/>
        </authorList>
    </citation>
    <scope>NUCLEOTIDE SEQUENCE [LARGE SCALE GENOMIC DNA]</scope>
</reference>
<proteinExistence type="predicted"/>
<reference evidence="3" key="1">
    <citation type="submission" date="2017-02" db="UniProtKB">
        <authorList>
            <consortium name="WormBaseParasite"/>
        </authorList>
    </citation>
    <scope>IDENTIFICATION</scope>
</reference>
<dbReference type="AlphaFoldDB" id="A0A0M3J4M4"/>
<dbReference type="Proteomes" id="UP000267096">
    <property type="component" value="Unassembled WGS sequence"/>
</dbReference>
<gene>
    <name evidence="1" type="ORF">ASIM_LOCUS2357</name>
</gene>
<name>A0A0M3J4M4_ANISI</name>
<evidence type="ECO:0000313" key="1">
    <source>
        <dbReference type="EMBL" id="VDK19886.1"/>
    </source>
</evidence>